<dbReference type="Proteomes" id="UP000218810">
    <property type="component" value="Unassembled WGS sequence"/>
</dbReference>
<feature type="transmembrane region" description="Helical" evidence="1">
    <location>
        <begin position="211"/>
        <end position="230"/>
    </location>
</feature>
<comment type="caution">
    <text evidence="2">The sequence shown here is derived from an EMBL/GenBank/DDBJ whole genome shotgun (WGS) entry which is preliminary data.</text>
</comment>
<name>A0A2A2WV15_9ACTN</name>
<keyword evidence="1" id="KW-0812">Transmembrane</keyword>
<dbReference type="EMBL" id="NTGA01000002">
    <property type="protein sequence ID" value="PAY24824.1"/>
    <property type="molecule type" value="Genomic_DNA"/>
</dbReference>
<dbReference type="AlphaFoldDB" id="A0A2A2WV15"/>
<evidence type="ECO:0000313" key="2">
    <source>
        <dbReference type="EMBL" id="PAY24824.1"/>
    </source>
</evidence>
<sequence>MHEVAGWIAAVPTLIGFGLALGLSPALYGATADILARNQNVRARMTWLLTGLASGATALALVLHGVNPANLVDHVRQRGDAVVENRDVDLVVGVLLLILACAMVLWVRVAPTLPRRPERAPDQSSPPAALFVLGFTSAVIGLTTLPIMYLTGRLVESVSTDPVVRVCAYLVFLVALLGPFILLAWLWSRFPVATRKVTAAYERMLGWDTRWVAFGVMMVGGVALVGFATLPQR</sequence>
<protein>
    <submittedName>
        <fullName evidence="2">Uncharacterized protein</fullName>
    </submittedName>
</protein>
<feature type="transmembrane region" description="Helical" evidence="1">
    <location>
        <begin position="169"/>
        <end position="190"/>
    </location>
</feature>
<organism evidence="2 3">
    <name type="scientific">Dietzia natronolimnaea</name>
    <dbReference type="NCBI Taxonomy" id="161920"/>
    <lineage>
        <taxon>Bacteria</taxon>
        <taxon>Bacillati</taxon>
        <taxon>Actinomycetota</taxon>
        <taxon>Actinomycetes</taxon>
        <taxon>Mycobacteriales</taxon>
        <taxon>Dietziaceae</taxon>
        <taxon>Dietzia</taxon>
    </lineage>
</organism>
<evidence type="ECO:0000256" key="1">
    <source>
        <dbReference type="SAM" id="Phobius"/>
    </source>
</evidence>
<keyword evidence="1" id="KW-1133">Transmembrane helix</keyword>
<dbReference type="InterPro" id="IPR021315">
    <property type="entry name" value="Gap/Sap"/>
</dbReference>
<accession>A0A2A2WV15</accession>
<dbReference type="Pfam" id="PF11139">
    <property type="entry name" value="SfLAP"/>
    <property type="match status" value="1"/>
</dbReference>
<feature type="transmembrane region" description="Helical" evidence="1">
    <location>
        <begin position="90"/>
        <end position="107"/>
    </location>
</feature>
<gene>
    <name evidence="2" type="ORF">CEY15_01215</name>
</gene>
<feature type="transmembrane region" description="Helical" evidence="1">
    <location>
        <begin position="128"/>
        <end position="149"/>
    </location>
</feature>
<feature type="transmembrane region" description="Helical" evidence="1">
    <location>
        <begin position="47"/>
        <end position="66"/>
    </location>
</feature>
<keyword evidence="3" id="KW-1185">Reference proteome</keyword>
<proteinExistence type="predicted"/>
<feature type="transmembrane region" description="Helical" evidence="1">
    <location>
        <begin position="6"/>
        <end position="27"/>
    </location>
</feature>
<evidence type="ECO:0000313" key="3">
    <source>
        <dbReference type="Proteomes" id="UP000218810"/>
    </source>
</evidence>
<keyword evidence="1" id="KW-0472">Membrane</keyword>
<reference evidence="3" key="1">
    <citation type="submission" date="2017-09" db="EMBL/GenBank/DDBJ databases">
        <authorList>
            <person name="Zhang Y."/>
            <person name="Huang X."/>
            <person name="Liu J."/>
            <person name="Lu L."/>
            <person name="Peng K."/>
        </authorList>
    </citation>
    <scope>NUCLEOTIDE SEQUENCE [LARGE SCALE GENOMIC DNA]</scope>
    <source>
        <strain evidence="3">S-XJ-1</strain>
    </source>
</reference>